<feature type="region of interest" description="Disordered" evidence="1">
    <location>
        <begin position="354"/>
        <end position="396"/>
    </location>
</feature>
<reference evidence="2" key="1">
    <citation type="submission" date="2020-11" db="EMBL/GenBank/DDBJ databases">
        <title>Adaptations for nitrogen fixation in a non-lichenized fungal sporocarp promotes dispersal by wood-feeding termites.</title>
        <authorList>
            <consortium name="DOE Joint Genome Institute"/>
            <person name="Koch R.A."/>
            <person name="Yoon G."/>
            <person name="Arayal U."/>
            <person name="Lail K."/>
            <person name="Amirebrahimi M."/>
            <person name="Labutti K."/>
            <person name="Lipzen A."/>
            <person name="Riley R."/>
            <person name="Barry K."/>
            <person name="Henrissat B."/>
            <person name="Grigoriev I.V."/>
            <person name="Herr J.R."/>
            <person name="Aime M.C."/>
        </authorList>
    </citation>
    <scope>NUCLEOTIDE SEQUENCE</scope>
    <source>
        <strain evidence="2">MCA 3950</strain>
    </source>
</reference>
<accession>A0A9P7VYQ3</accession>
<feature type="compositionally biased region" description="Pro residues" evidence="1">
    <location>
        <begin position="145"/>
        <end position="157"/>
    </location>
</feature>
<comment type="caution">
    <text evidence="2">The sequence shown here is derived from an EMBL/GenBank/DDBJ whole genome shotgun (WGS) entry which is preliminary data.</text>
</comment>
<feature type="compositionally biased region" description="Basic and acidic residues" evidence="1">
    <location>
        <begin position="1"/>
        <end position="13"/>
    </location>
</feature>
<gene>
    <name evidence="2" type="ORF">BT62DRAFT_917947</name>
</gene>
<feature type="compositionally biased region" description="Low complexity" evidence="1">
    <location>
        <begin position="63"/>
        <end position="82"/>
    </location>
</feature>
<feature type="compositionally biased region" description="Low complexity" evidence="1">
    <location>
        <begin position="267"/>
        <end position="277"/>
    </location>
</feature>
<dbReference type="OrthoDB" id="2413468at2759"/>
<protein>
    <submittedName>
        <fullName evidence="2">Uncharacterized protein</fullName>
    </submittedName>
</protein>
<proteinExistence type="predicted"/>
<dbReference type="GeneID" id="66106363"/>
<evidence type="ECO:0000256" key="1">
    <source>
        <dbReference type="SAM" id="MobiDB-lite"/>
    </source>
</evidence>
<feature type="region of interest" description="Disordered" evidence="1">
    <location>
        <begin position="60"/>
        <end position="290"/>
    </location>
</feature>
<dbReference type="Proteomes" id="UP000812287">
    <property type="component" value="Unassembled WGS sequence"/>
</dbReference>
<name>A0A9P7VYQ3_9AGAR</name>
<feature type="compositionally biased region" description="Polar residues" evidence="1">
    <location>
        <begin position="377"/>
        <end position="387"/>
    </location>
</feature>
<feature type="region of interest" description="Disordered" evidence="1">
    <location>
        <begin position="413"/>
        <end position="474"/>
    </location>
</feature>
<dbReference type="RefSeq" id="XP_043042887.1">
    <property type="nucleotide sequence ID" value="XM_043184066.1"/>
</dbReference>
<dbReference type="EMBL" id="MU250528">
    <property type="protein sequence ID" value="KAG7449387.1"/>
    <property type="molecule type" value="Genomic_DNA"/>
</dbReference>
<feature type="compositionally biased region" description="Polar residues" evidence="1">
    <location>
        <begin position="417"/>
        <end position="448"/>
    </location>
</feature>
<evidence type="ECO:0000313" key="2">
    <source>
        <dbReference type="EMBL" id="KAG7449387.1"/>
    </source>
</evidence>
<feature type="compositionally biased region" description="Polar residues" evidence="1">
    <location>
        <begin position="112"/>
        <end position="134"/>
    </location>
</feature>
<keyword evidence="3" id="KW-1185">Reference proteome</keyword>
<feature type="compositionally biased region" description="Low complexity" evidence="1">
    <location>
        <begin position="177"/>
        <end position="189"/>
    </location>
</feature>
<feature type="compositionally biased region" description="Polar residues" evidence="1">
    <location>
        <begin position="462"/>
        <end position="474"/>
    </location>
</feature>
<evidence type="ECO:0000313" key="3">
    <source>
        <dbReference type="Proteomes" id="UP000812287"/>
    </source>
</evidence>
<sequence length="504" mass="54440">MFVDNDRGRRSKDMTAPVVGAPRSAASTFYLFERAQNGPESRADTDNLLSYYESPLADKGLVSSSSYSSSSDSSCSQYSKESPVASPRRTEDTAVRQHMPVNRSQSDAHDITPSSSMPDTDVTFSPENPASYLNYQPGLHATAGPLPPPPRLDPPPRSSRRRADIEAVKQALQLPPSVSAALSKRAAASSHRREGASDSEPSPDVVIQPPPRNDSLPEDREWVSVTPPPSKKRVSAELSISSGEDLPPTPSPPPKSLRNSLTRGLRRISLPRSSPSRTPSPPQLSPRPPQIKIKDLYPSAMYCSEFSPNLTTLERCALYTTKINELALYDCGLTDWLFEARLRNASPVFTPKLRNASHGSNGSEATFPLRPDASVATDLSSPSTPNPTVVLPYPNLPPRTSSMKSGFFASLGRKASVSRTTAPQPLRQQPQHPTPSRSVLTKRPTISPSVPGGPRAKRISRSHTMLLSPTSTTTEILAESTATADSDFDIVTSLPDTSDAQAKT</sequence>
<feature type="region of interest" description="Disordered" evidence="1">
    <location>
        <begin position="1"/>
        <end position="20"/>
    </location>
</feature>
<dbReference type="AlphaFoldDB" id="A0A9P7VYQ3"/>
<feature type="compositionally biased region" description="Pro residues" evidence="1">
    <location>
        <begin position="278"/>
        <end position="289"/>
    </location>
</feature>
<organism evidence="2 3">
    <name type="scientific">Guyanagaster necrorhizus</name>
    <dbReference type="NCBI Taxonomy" id="856835"/>
    <lineage>
        <taxon>Eukaryota</taxon>
        <taxon>Fungi</taxon>
        <taxon>Dikarya</taxon>
        <taxon>Basidiomycota</taxon>
        <taxon>Agaricomycotina</taxon>
        <taxon>Agaricomycetes</taxon>
        <taxon>Agaricomycetidae</taxon>
        <taxon>Agaricales</taxon>
        <taxon>Marasmiineae</taxon>
        <taxon>Physalacriaceae</taxon>
        <taxon>Guyanagaster</taxon>
    </lineage>
</organism>